<comment type="similarity">
    <text evidence="3">Belongs to the SOWAH family.</text>
</comment>
<keyword evidence="2 4" id="KW-0040">ANK repeat</keyword>
<feature type="repeat" description="ANK" evidence="4">
    <location>
        <begin position="179"/>
        <end position="211"/>
    </location>
</feature>
<dbReference type="SUPFAM" id="SSF48403">
    <property type="entry name" value="Ankyrin repeat"/>
    <property type="match status" value="1"/>
</dbReference>
<dbReference type="Pfam" id="PF12796">
    <property type="entry name" value="Ank_2"/>
    <property type="match status" value="1"/>
</dbReference>
<dbReference type="PRINTS" id="PR01415">
    <property type="entry name" value="ANKYRIN"/>
</dbReference>
<feature type="region of interest" description="Disordered" evidence="5">
    <location>
        <begin position="1"/>
        <end position="49"/>
    </location>
</feature>
<dbReference type="InterPro" id="IPR002110">
    <property type="entry name" value="Ankyrin_rpt"/>
</dbReference>
<evidence type="ECO:0000256" key="3">
    <source>
        <dbReference type="ARBA" id="ARBA00038122"/>
    </source>
</evidence>
<organism evidence="6 7">
    <name type="scientific">Scylla paramamosain</name>
    <name type="common">Mud crab</name>
    <dbReference type="NCBI Taxonomy" id="85552"/>
    <lineage>
        <taxon>Eukaryota</taxon>
        <taxon>Metazoa</taxon>
        <taxon>Ecdysozoa</taxon>
        <taxon>Arthropoda</taxon>
        <taxon>Crustacea</taxon>
        <taxon>Multicrustacea</taxon>
        <taxon>Malacostraca</taxon>
        <taxon>Eumalacostraca</taxon>
        <taxon>Eucarida</taxon>
        <taxon>Decapoda</taxon>
        <taxon>Pleocyemata</taxon>
        <taxon>Brachyura</taxon>
        <taxon>Eubrachyura</taxon>
        <taxon>Portunoidea</taxon>
        <taxon>Portunidae</taxon>
        <taxon>Portuninae</taxon>
        <taxon>Scylla</taxon>
    </lineage>
</organism>
<evidence type="ECO:0000256" key="5">
    <source>
        <dbReference type="SAM" id="MobiDB-lite"/>
    </source>
</evidence>
<dbReference type="SMART" id="SM00248">
    <property type="entry name" value="ANK"/>
    <property type="match status" value="2"/>
</dbReference>
<dbReference type="InterPro" id="IPR036770">
    <property type="entry name" value="Ankyrin_rpt-contain_sf"/>
</dbReference>
<dbReference type="PROSITE" id="PS50297">
    <property type="entry name" value="ANK_REP_REGION"/>
    <property type="match status" value="2"/>
</dbReference>
<feature type="compositionally biased region" description="Basic and acidic residues" evidence="5">
    <location>
        <begin position="14"/>
        <end position="31"/>
    </location>
</feature>
<protein>
    <submittedName>
        <fullName evidence="6">Uncharacterized protein</fullName>
    </submittedName>
</protein>
<comment type="caution">
    <text evidence="6">The sequence shown here is derived from an EMBL/GenBank/DDBJ whole genome shotgun (WGS) entry which is preliminary data.</text>
</comment>
<gene>
    <name evidence="6" type="ORF">O3P69_007475</name>
</gene>
<proteinExistence type="inferred from homology"/>
<feature type="region of interest" description="Disordered" evidence="5">
    <location>
        <begin position="282"/>
        <end position="362"/>
    </location>
</feature>
<dbReference type="PANTHER" id="PTHR14491:SF7">
    <property type="entry name" value="SOSONDOWAH, ISOFORM G"/>
    <property type="match status" value="1"/>
</dbReference>
<dbReference type="AlphaFoldDB" id="A0AAW0V3M4"/>
<dbReference type="Gene3D" id="1.25.40.20">
    <property type="entry name" value="Ankyrin repeat-containing domain"/>
    <property type="match status" value="1"/>
</dbReference>
<evidence type="ECO:0000313" key="6">
    <source>
        <dbReference type="EMBL" id="KAK8406948.1"/>
    </source>
</evidence>
<feature type="repeat" description="ANK" evidence="4">
    <location>
        <begin position="147"/>
        <end position="167"/>
    </location>
</feature>
<dbReference type="PANTHER" id="PTHR14491">
    <property type="entry name" value="SOSONDOWAH, ISOFORM G"/>
    <property type="match status" value="1"/>
</dbReference>
<name>A0AAW0V3M4_SCYPA</name>
<evidence type="ECO:0000313" key="7">
    <source>
        <dbReference type="Proteomes" id="UP001487740"/>
    </source>
</evidence>
<accession>A0AAW0V3M4</accession>
<dbReference type="PROSITE" id="PS50088">
    <property type="entry name" value="ANK_REPEAT"/>
    <property type="match status" value="2"/>
</dbReference>
<dbReference type="Proteomes" id="UP001487740">
    <property type="component" value="Unassembled WGS sequence"/>
</dbReference>
<sequence>MPGSPRPTSRVKPARGDEFGGKLTGGRENEGPRSLTGRDQAHSFGNYTDQQVRGTSGALAWCPLKEGLSDWPTLSPAPPSRACPHPPHAHSTPITTHRHNTLLFACGHKARVPAHTRPYVPAPRGASHLTLIHRSVLEGRRLEGEGEMNTALHWAAKQGRTEVVKLLAGTHHVEINARSGYTPLHIAAMYNRTEVFDLLVHYGADLNMRDYSGKKPRTYNTIASTVSQDTQRRIVQRRNSVKDAAAFLRIGSLNVKVRKTTEAFNSLLSRDVEAKLHRAWGSSDSLPDAEKETKAMPPPKFGPIKKRKLKKDRDAPAARPVSAYSVLTPSEDISASMQAPSGTHVNADSDSDSAYGFGSEWH</sequence>
<dbReference type="EMBL" id="JARAKH010000002">
    <property type="protein sequence ID" value="KAK8406948.1"/>
    <property type="molecule type" value="Genomic_DNA"/>
</dbReference>
<evidence type="ECO:0000256" key="2">
    <source>
        <dbReference type="ARBA" id="ARBA00023043"/>
    </source>
</evidence>
<feature type="compositionally biased region" description="Polar residues" evidence="5">
    <location>
        <begin position="325"/>
        <end position="348"/>
    </location>
</feature>
<evidence type="ECO:0000256" key="4">
    <source>
        <dbReference type="PROSITE-ProRule" id="PRU00023"/>
    </source>
</evidence>
<reference evidence="6 7" key="1">
    <citation type="submission" date="2023-03" db="EMBL/GenBank/DDBJ databases">
        <title>High-quality genome of Scylla paramamosain provides insights in environmental adaptation.</title>
        <authorList>
            <person name="Zhang L."/>
        </authorList>
    </citation>
    <scope>NUCLEOTIDE SEQUENCE [LARGE SCALE GENOMIC DNA]</scope>
    <source>
        <strain evidence="6">LZ_2023a</strain>
        <tissue evidence="6">Muscle</tissue>
    </source>
</reference>
<keyword evidence="7" id="KW-1185">Reference proteome</keyword>
<evidence type="ECO:0000256" key="1">
    <source>
        <dbReference type="ARBA" id="ARBA00022737"/>
    </source>
</evidence>
<keyword evidence="1" id="KW-0677">Repeat</keyword>